<evidence type="ECO:0000313" key="3">
    <source>
        <dbReference type="Proteomes" id="UP000807342"/>
    </source>
</evidence>
<name>A0A9P5X6G3_9AGAR</name>
<evidence type="ECO:0000313" key="2">
    <source>
        <dbReference type="EMBL" id="KAF9444960.1"/>
    </source>
</evidence>
<dbReference type="InterPro" id="IPR032675">
    <property type="entry name" value="LRR_dom_sf"/>
</dbReference>
<dbReference type="SUPFAM" id="SSF52047">
    <property type="entry name" value="RNI-like"/>
    <property type="match status" value="1"/>
</dbReference>
<accession>A0A9P5X6G3</accession>
<evidence type="ECO:0000256" key="1">
    <source>
        <dbReference type="SAM" id="MobiDB-lite"/>
    </source>
</evidence>
<proteinExistence type="predicted"/>
<protein>
    <recommendedName>
        <fullName evidence="4">F-box domain-containing protein</fullName>
    </recommendedName>
</protein>
<dbReference type="Gene3D" id="3.80.10.10">
    <property type="entry name" value="Ribonuclease Inhibitor"/>
    <property type="match status" value="1"/>
</dbReference>
<dbReference type="EMBL" id="MU151335">
    <property type="protein sequence ID" value="KAF9444960.1"/>
    <property type="molecule type" value="Genomic_DNA"/>
</dbReference>
<comment type="caution">
    <text evidence="2">The sequence shown here is derived from an EMBL/GenBank/DDBJ whole genome shotgun (WGS) entry which is preliminary data.</text>
</comment>
<reference evidence="2" key="1">
    <citation type="submission" date="2020-11" db="EMBL/GenBank/DDBJ databases">
        <authorList>
            <consortium name="DOE Joint Genome Institute"/>
            <person name="Ahrendt S."/>
            <person name="Riley R."/>
            <person name="Andreopoulos W."/>
            <person name="Labutti K."/>
            <person name="Pangilinan J."/>
            <person name="Ruiz-Duenas F.J."/>
            <person name="Barrasa J.M."/>
            <person name="Sanchez-Garcia M."/>
            <person name="Camarero S."/>
            <person name="Miyauchi S."/>
            <person name="Serrano A."/>
            <person name="Linde D."/>
            <person name="Babiker R."/>
            <person name="Drula E."/>
            <person name="Ayuso-Fernandez I."/>
            <person name="Pacheco R."/>
            <person name="Padilla G."/>
            <person name="Ferreira P."/>
            <person name="Barriuso J."/>
            <person name="Kellner H."/>
            <person name="Castanera R."/>
            <person name="Alfaro M."/>
            <person name="Ramirez L."/>
            <person name="Pisabarro A.G."/>
            <person name="Kuo A."/>
            <person name="Tritt A."/>
            <person name="Lipzen A."/>
            <person name="He G."/>
            <person name="Yan M."/>
            <person name="Ng V."/>
            <person name="Cullen D."/>
            <person name="Martin F."/>
            <person name="Rosso M.-N."/>
            <person name="Henrissat B."/>
            <person name="Hibbett D."/>
            <person name="Martinez A.T."/>
            <person name="Grigoriev I.V."/>
        </authorList>
    </citation>
    <scope>NUCLEOTIDE SEQUENCE</scope>
    <source>
        <strain evidence="2">MF-IS2</strain>
    </source>
</reference>
<dbReference type="OrthoDB" id="3365698at2759"/>
<gene>
    <name evidence="2" type="ORF">P691DRAFT_806399</name>
</gene>
<dbReference type="Proteomes" id="UP000807342">
    <property type="component" value="Unassembled WGS sequence"/>
</dbReference>
<sequence length="593" mass="67114">MPPLHTNDPPTDEGAALTRKVLTKPLGSINLIDHEIGHLQDRLNTLSLEQRQLHASLEIYRGILSPIRRLLPEILQEIFCHCLPTAHNAVMNATEAPLLLGRVCSRWRRVACSTPKLWASIHITAILPSDFPYSQKQAVTLQRAISLWLSRSSALPLSISLVVRQLGPCLRRDSVHTCNDKVQPYFDLLVAYAHRWRSINFTIYCFHWMAFFNRFHASEVPLLENLYIDGDHYSDPEQQSVIRTLSRPDNILHAPRLRVLSIPPYFKCIPEFGIQLQNITGIDVGYSCLLYLEDILKVLGLCPNLRTCAISDWISPLGLDEVPVDPITLPKLQSLTLSPHRYAHRPLKSLITPALRHLLLPPDIWLSEPAVSEPDHIYDCLGSFLRHLIDPLEELDLRSKKLTSERRIADILSLVPELKRLSLNGYHNSFQVAQEVSSSSQAPDLVLAQLTPSDNCRGTPDSQPGDVSSNHDVPTYLCPKLEVLRYVKAECSDNELLDFLRSRTMDHHKHNVSHLRMVGVQISRPERDIAGEVGLRKSIEALEKETGVRVRVDFRYDDPQVLAQNWESPPVSRHSPFDGLPVGSETGSRPFLF</sequence>
<evidence type="ECO:0008006" key="4">
    <source>
        <dbReference type="Google" id="ProtNLM"/>
    </source>
</evidence>
<dbReference type="Gene3D" id="1.20.1280.50">
    <property type="match status" value="1"/>
</dbReference>
<feature type="region of interest" description="Disordered" evidence="1">
    <location>
        <begin position="567"/>
        <end position="593"/>
    </location>
</feature>
<dbReference type="PANTHER" id="PTHR38926">
    <property type="entry name" value="F-BOX DOMAIN CONTAINING PROTEIN, EXPRESSED"/>
    <property type="match status" value="1"/>
</dbReference>
<dbReference type="PANTHER" id="PTHR38926:SF5">
    <property type="entry name" value="F-BOX AND LEUCINE-RICH REPEAT PROTEIN 6"/>
    <property type="match status" value="1"/>
</dbReference>
<organism evidence="2 3">
    <name type="scientific">Macrolepiota fuliginosa MF-IS2</name>
    <dbReference type="NCBI Taxonomy" id="1400762"/>
    <lineage>
        <taxon>Eukaryota</taxon>
        <taxon>Fungi</taxon>
        <taxon>Dikarya</taxon>
        <taxon>Basidiomycota</taxon>
        <taxon>Agaricomycotina</taxon>
        <taxon>Agaricomycetes</taxon>
        <taxon>Agaricomycetidae</taxon>
        <taxon>Agaricales</taxon>
        <taxon>Agaricineae</taxon>
        <taxon>Agaricaceae</taxon>
        <taxon>Macrolepiota</taxon>
    </lineage>
</organism>
<keyword evidence="3" id="KW-1185">Reference proteome</keyword>
<dbReference type="AlphaFoldDB" id="A0A9P5X6G3"/>